<feature type="compositionally biased region" description="Low complexity" evidence="1">
    <location>
        <begin position="153"/>
        <end position="163"/>
    </location>
</feature>
<reference evidence="2 3" key="1">
    <citation type="submission" date="2019-03" db="EMBL/GenBank/DDBJ databases">
        <authorList>
            <person name="Nijsse B."/>
        </authorList>
    </citation>
    <scope>NUCLEOTIDE SEQUENCE [LARGE SCALE GENOMIC DNA]</scope>
    <source>
        <strain evidence="2">Desulfoluna butyratoxydans MSL71</strain>
    </source>
</reference>
<dbReference type="AlphaFoldDB" id="A0A4U8YHZ0"/>
<dbReference type="Proteomes" id="UP000507962">
    <property type="component" value="Unassembled WGS sequence"/>
</dbReference>
<evidence type="ECO:0000256" key="1">
    <source>
        <dbReference type="SAM" id="MobiDB-lite"/>
    </source>
</evidence>
<gene>
    <name evidence="2" type="ORF">MSL71_8540</name>
</gene>
<feature type="compositionally biased region" description="Low complexity" evidence="1">
    <location>
        <begin position="96"/>
        <end position="111"/>
    </location>
</feature>
<protein>
    <submittedName>
        <fullName evidence="2">Uncharacterized protein</fullName>
    </submittedName>
</protein>
<dbReference type="EMBL" id="CAADHO010000001">
    <property type="protein sequence ID" value="VFQ43226.1"/>
    <property type="molecule type" value="Genomic_DNA"/>
</dbReference>
<organism evidence="2 3">
    <name type="scientific">Desulfoluna butyratoxydans</name>
    <dbReference type="NCBI Taxonomy" id="231438"/>
    <lineage>
        <taxon>Bacteria</taxon>
        <taxon>Pseudomonadati</taxon>
        <taxon>Thermodesulfobacteriota</taxon>
        <taxon>Desulfobacteria</taxon>
        <taxon>Desulfobacterales</taxon>
        <taxon>Desulfolunaceae</taxon>
        <taxon>Desulfoluna</taxon>
    </lineage>
</organism>
<sequence>MPKQPPSLKITKDLRPLLSYFKVWHRSCSFLTAKRSTGRRLTPPSSLLPNNRRGSALVTPQWVGPRFLFELAKTIKARSPTCGRALPSAPDSNNRPTATHTHTPQPTRSGAPPAPEPPFPGPSFRSHFAIKVIQRPCFTGYTAVTAIGKMRRSPSSSTTPRKPSACDTEPEPQPTSLVFDALRGHQPKKATNHE</sequence>
<keyword evidence="3" id="KW-1185">Reference proteome</keyword>
<accession>A0A4U8YHZ0</accession>
<feature type="compositionally biased region" description="Pro residues" evidence="1">
    <location>
        <begin position="112"/>
        <end position="121"/>
    </location>
</feature>
<feature type="region of interest" description="Disordered" evidence="1">
    <location>
        <begin position="80"/>
        <end position="125"/>
    </location>
</feature>
<evidence type="ECO:0000313" key="2">
    <source>
        <dbReference type="EMBL" id="VFQ43226.1"/>
    </source>
</evidence>
<feature type="compositionally biased region" description="Basic residues" evidence="1">
    <location>
        <begin position="185"/>
        <end position="194"/>
    </location>
</feature>
<evidence type="ECO:0000313" key="3">
    <source>
        <dbReference type="Proteomes" id="UP000507962"/>
    </source>
</evidence>
<feature type="region of interest" description="Disordered" evidence="1">
    <location>
        <begin position="149"/>
        <end position="194"/>
    </location>
</feature>
<proteinExistence type="predicted"/>
<name>A0A4U8YHZ0_9BACT</name>